<feature type="signal peptide" evidence="2">
    <location>
        <begin position="1"/>
        <end position="23"/>
    </location>
</feature>
<dbReference type="Proteomes" id="UP001642520">
    <property type="component" value="Unassembled WGS sequence"/>
</dbReference>
<proteinExistence type="predicted"/>
<name>A0ABP1NFQ7_XYLVO</name>
<feature type="chain" id="PRO_5046216765" evidence="2">
    <location>
        <begin position="24"/>
        <end position="1869"/>
    </location>
</feature>
<comment type="caution">
    <text evidence="3">The sequence shown here is derived from an EMBL/GenBank/DDBJ whole genome shotgun (WGS) entry which is preliminary data.</text>
</comment>
<dbReference type="EMBL" id="CAXAJV020001290">
    <property type="protein sequence ID" value="CAL7939823.1"/>
    <property type="molecule type" value="Genomic_DNA"/>
</dbReference>
<reference evidence="3 4" key="1">
    <citation type="submission" date="2024-08" db="EMBL/GenBank/DDBJ databases">
        <authorList>
            <person name="Will J Nash"/>
            <person name="Angela Man"/>
            <person name="Seanna McTaggart"/>
            <person name="Kendall Baker"/>
            <person name="Tom Barker"/>
            <person name="Leah Catchpole"/>
            <person name="Alex Durrant"/>
            <person name="Karim Gharbi"/>
            <person name="Naomi Irish"/>
            <person name="Gemy Kaithakottil"/>
            <person name="Debby Ku"/>
            <person name="Aaliyah Providence"/>
            <person name="Felix Shaw"/>
            <person name="David Swarbreck"/>
            <person name="Chris Watkins"/>
            <person name="Ann M. McCartney"/>
            <person name="Giulio Formenti"/>
            <person name="Alice Mouton"/>
            <person name="Noel Vella"/>
            <person name="Bjorn M von Reumont"/>
            <person name="Adriana Vella"/>
            <person name="Wilfried Haerty"/>
        </authorList>
    </citation>
    <scope>NUCLEOTIDE SEQUENCE [LARGE SCALE GENOMIC DNA]</scope>
</reference>
<organism evidence="3 4">
    <name type="scientific">Xylocopa violacea</name>
    <name type="common">Violet carpenter bee</name>
    <name type="synonym">Apis violacea</name>
    <dbReference type="NCBI Taxonomy" id="135666"/>
    <lineage>
        <taxon>Eukaryota</taxon>
        <taxon>Metazoa</taxon>
        <taxon>Ecdysozoa</taxon>
        <taxon>Arthropoda</taxon>
        <taxon>Hexapoda</taxon>
        <taxon>Insecta</taxon>
        <taxon>Pterygota</taxon>
        <taxon>Neoptera</taxon>
        <taxon>Endopterygota</taxon>
        <taxon>Hymenoptera</taxon>
        <taxon>Apocrita</taxon>
        <taxon>Aculeata</taxon>
        <taxon>Apoidea</taxon>
        <taxon>Anthophila</taxon>
        <taxon>Apidae</taxon>
        <taxon>Xylocopa</taxon>
        <taxon>Xylocopa</taxon>
    </lineage>
</organism>
<keyword evidence="1" id="KW-0175">Coiled coil</keyword>
<keyword evidence="4" id="KW-1185">Reference proteome</keyword>
<keyword evidence="2" id="KW-0732">Signal</keyword>
<evidence type="ECO:0000256" key="2">
    <source>
        <dbReference type="SAM" id="SignalP"/>
    </source>
</evidence>
<feature type="coiled-coil region" evidence="1">
    <location>
        <begin position="496"/>
        <end position="523"/>
    </location>
</feature>
<evidence type="ECO:0000313" key="4">
    <source>
        <dbReference type="Proteomes" id="UP001642520"/>
    </source>
</evidence>
<evidence type="ECO:0000313" key="3">
    <source>
        <dbReference type="EMBL" id="CAL7939823.1"/>
    </source>
</evidence>
<protein>
    <submittedName>
        <fullName evidence="3">Uncharacterized protein</fullName>
    </submittedName>
</protein>
<gene>
    <name evidence="3" type="ORF">XYLVIOL_LOCUS4133</name>
</gene>
<evidence type="ECO:0000256" key="1">
    <source>
        <dbReference type="SAM" id="Coils"/>
    </source>
</evidence>
<sequence>MVLLIRSVTNLLCLFLCVNVTIGWNVDEVSKTLDQFVETNSQQILRAPRDSEDASTIWMEYEFNTGAGNREELIVTDISVHEFPRLPSIGTNWQFLDVNGTHCLFRTDESVLYLYELDSENVVIRDSLSLDAKDTILTFKAINLQSKGDAIVVLCVVSNGRTSLRWYRLLDGNRFEFFWSWPVENRIRDMQVIQHEEPYKLLLLNDDEIHYGIQYSPVYVCRFEIDFPTNNFYHWLCQRTVMPKVLDIQLCPIYESMSLALHSANGVLLYKYRNTIERTIFEELQIVRSYDLNNFVCFESGYVQFLAISGPEAGLFHFVDGEFQFSTESEPSFDVSEISWVRSLRLDTYRDESLVLIQLKNSTVIALAWHGLSFKKIQLPSNILDQFDLSMITPLSKNVFIQGNRIVKLRVDLKNVKHPNQYTTERLLVLQRLLNDSLYYQERILNETEARLEKSYLKNPEITGFWNISTVNATDAVISDDVIYRSVTIAGKNLTKEDLTFDVNDYANRLKELEQKLDQIDSNLIDVLDFNSTGLSLDSDIEVFGNIHFTGNLNVGNLNALFINGISVMNDSESHDAYHAIANKNTFDAIEAENLTIHSLNGIPLETIRFRETVVDYRHVDFTKINRVQVDGQLSFSTINDISWDTLMKDIVWKDEPASIPGNTIIEGALIANICDVNRVNDLLYPEDYVLNRNDGSVIVTGSKTFNLVLAANLMNVVKINDVDFEDFVILYKDNVLKETITFENLTIEGELRVDCDVTGLSSKENQLLNETSSISSDITFFNLNVLGNVTFDTLLINKRLVNLDDLLLRTDEQVEITGTKTFLGNVGMKSNVIVNSGMINEHLLEEFVTLDTDQTFPNLTQISSDVTFGNVTFGAFETLEAVLKGNRNPSNCSEKIIVFQSPIIVDELSFGTLNSNVSYEDFSQKLNETFRNASFENLIAETVVAKEITPETVNGQNFTNFVKNVTSPSIVDQYAIDRLETDLLNATIINGMSIDEISQLIDGLNAILYSILNGNVTLESLRVTGIIETNLINGKVRNDLLEGSQANTVIFKQDVSIKNLTILGSMNNLNFSERVSDTVLKTDRDIVISGYKVFNTINCHELDATSLNGRPIKNVLNPFKEQVLKGPVVIDGDMTIYKDFNVTGNIGDIPFYELTNKFKSLGNNTFELRGNVHFVDNVTVKNLDTYGLIQGRNFDSFLNTVVFKKQDNLTISGTKVFQNSVTFNDTFVVNDKLNDVDLKRFYQKAVFVDKPFSIKSKVTFKDDILVEKVLAVQTSLDAQSVMGIDLNDLRFNLLYLNKPTYVGGSTTFTNVSFESGIQVELFNDLDMKLLIPLNTEQVIPVEVLKCRNVTVDKIQIFGKINNQNLQEIQQNTFMLSGNQNITGHFNFHGHVHIRRNFNARLINGIDPTRFISLSSKSPIIGNFVFEKPVMINESLRVLGYLNDINPNRWEAVAVTAHNSFHQIISGKWTVFGDVYFEKGASGSNILNGTNVAELSNTLAQRQMEMDTVLAKANKTLDSMCKDLNYPKHFAEKQIYQFNVFDYLQMIDFNSSIISVHYFELDDLDYLMLSYNNCQMHTYLFTGTKFELIGSVLDFGVVEQWATFEHDRTLYFLTSGTSSCERSPVNLWKFQNDQFEHVLDLGRNVDNKKINQDIFLMIIDAKKRMRSSEKITEKLRKSFPTLTSDNNMKIVLDEDQMLLTNEHTVYEYNVDRFDDRRLGKYVKSPETLNFKAGIFEKEMHLYYDEEISKDRIFICNNDVKRKKILQTIKAHRPTSFTVLNFDGSIETMLVFIENRKILRIYEYKGIQGFVYRDSIRINVDKLFAFKIRRYANLAKRYCLALLHGSRLTIIEAIMHGEKLDIGTSTCSKY</sequence>
<accession>A0ABP1NFQ7</accession>